<dbReference type="PANTHER" id="PTHR14084:SF0">
    <property type="entry name" value="KYNURENINASE"/>
    <property type="match status" value="1"/>
</dbReference>
<sequence>MNDFSTDTLAAPLVAPLAAAHDDDRSGWLMYHSVGVYPGHQQAMTEALATFTDYWCAANERRWDLALAARACLLADWAELVGARAQDVFGAQNVTEAFARFLDGLGDAILRGKTVLVAADCFPSLHFLLRGEAQRRGFAVRTVPVREGESCVLDEDFIGAWRDDVALALVTWVSSLTSKRVDLRAIRAHALRTGSLVALDVTQGIGILPFDVRETPFDFVCGSTLKWLCGAPGTGLGYVAPHLMAQGMEPSVRGWFSQDDPFNWDLERFAYAPDARRFDTGTPSVLPFIASQPGMRWVRAQPVDSLRAHNLALCHVLIDLLDEKGYTVLSPRADDERGASIMARAPEHLDPAQIVHELSKARLFVDARGRTIRFSPGICTSAAGIERLAPCLPR</sequence>
<feature type="domain" description="Aminotransferase class V" evidence="4">
    <location>
        <begin position="78"/>
        <end position="369"/>
    </location>
</feature>
<name>A0A9X1RM68_9BURK</name>
<keyword evidence="5" id="KW-0808">Transferase</keyword>
<organism evidence="5 6">
    <name type="scientific">Paraburkholderia tagetis</name>
    <dbReference type="NCBI Taxonomy" id="2913261"/>
    <lineage>
        <taxon>Bacteria</taxon>
        <taxon>Pseudomonadati</taxon>
        <taxon>Pseudomonadota</taxon>
        <taxon>Betaproteobacteria</taxon>
        <taxon>Burkholderiales</taxon>
        <taxon>Burkholderiaceae</taxon>
        <taxon>Paraburkholderia</taxon>
    </lineage>
</organism>
<keyword evidence="6" id="KW-1185">Reference proteome</keyword>
<keyword evidence="5" id="KW-0032">Aminotransferase</keyword>
<dbReference type="AlphaFoldDB" id="A0A9X1RM68"/>
<dbReference type="GO" id="GO:0008483">
    <property type="term" value="F:transaminase activity"/>
    <property type="evidence" value="ECO:0007669"/>
    <property type="project" value="UniProtKB-KW"/>
</dbReference>
<protein>
    <submittedName>
        <fullName evidence="5">Aminotransferase class V-fold PLP-dependent enzyme</fullName>
    </submittedName>
</protein>
<dbReference type="InterPro" id="IPR000192">
    <property type="entry name" value="Aminotrans_V_dom"/>
</dbReference>
<reference evidence="5" key="1">
    <citation type="submission" date="2022-01" db="EMBL/GenBank/DDBJ databases">
        <title>Genome sequence and assembly of Parabukholderia sp. RG36.</title>
        <authorList>
            <person name="Chhetri G."/>
        </authorList>
    </citation>
    <scope>NUCLEOTIDE SEQUENCE</scope>
    <source>
        <strain evidence="5">RG36</strain>
    </source>
</reference>
<dbReference type="GO" id="GO:0005737">
    <property type="term" value="C:cytoplasm"/>
    <property type="evidence" value="ECO:0007669"/>
    <property type="project" value="InterPro"/>
</dbReference>
<dbReference type="RefSeq" id="WP_238464679.1">
    <property type="nucleotide sequence ID" value="NZ_JAKLJA010000011.1"/>
</dbReference>
<comment type="caution">
    <text evidence="5">The sequence shown here is derived from an EMBL/GenBank/DDBJ whole genome shotgun (WGS) entry which is preliminary data.</text>
</comment>
<keyword evidence="1" id="KW-0662">Pyridine nucleotide biosynthesis</keyword>
<evidence type="ECO:0000259" key="4">
    <source>
        <dbReference type="Pfam" id="PF00266"/>
    </source>
</evidence>
<dbReference type="InterPro" id="IPR015421">
    <property type="entry name" value="PyrdxlP-dep_Trfase_major"/>
</dbReference>
<gene>
    <name evidence="5" type="ORF">L5014_15870</name>
</gene>
<dbReference type="InterPro" id="IPR015424">
    <property type="entry name" value="PyrdxlP-dep_Trfase"/>
</dbReference>
<dbReference type="InterPro" id="IPR010111">
    <property type="entry name" value="Kynureninase"/>
</dbReference>
<dbReference type="GO" id="GO:0043420">
    <property type="term" value="P:anthranilate metabolic process"/>
    <property type="evidence" value="ECO:0007669"/>
    <property type="project" value="TreeGrafter"/>
</dbReference>
<evidence type="ECO:0000313" key="5">
    <source>
        <dbReference type="EMBL" id="MCG5074821.1"/>
    </source>
</evidence>
<dbReference type="Gene3D" id="3.90.1150.10">
    <property type="entry name" value="Aspartate Aminotransferase, domain 1"/>
    <property type="match status" value="1"/>
</dbReference>
<evidence type="ECO:0000256" key="1">
    <source>
        <dbReference type="ARBA" id="ARBA00022642"/>
    </source>
</evidence>
<dbReference type="GO" id="GO:0030170">
    <property type="term" value="F:pyridoxal phosphate binding"/>
    <property type="evidence" value="ECO:0007669"/>
    <property type="project" value="InterPro"/>
</dbReference>
<dbReference type="GO" id="GO:0019441">
    <property type="term" value="P:L-tryptophan catabolic process to kynurenine"/>
    <property type="evidence" value="ECO:0007669"/>
    <property type="project" value="TreeGrafter"/>
</dbReference>
<keyword evidence="2" id="KW-0378">Hydrolase</keyword>
<dbReference type="GO" id="GO:0009435">
    <property type="term" value="P:NAD+ biosynthetic process"/>
    <property type="evidence" value="ECO:0007669"/>
    <property type="project" value="InterPro"/>
</dbReference>
<dbReference type="Pfam" id="PF00266">
    <property type="entry name" value="Aminotran_5"/>
    <property type="match status" value="1"/>
</dbReference>
<evidence type="ECO:0000256" key="2">
    <source>
        <dbReference type="ARBA" id="ARBA00022801"/>
    </source>
</evidence>
<dbReference type="GO" id="GO:0030429">
    <property type="term" value="F:kynureninase activity"/>
    <property type="evidence" value="ECO:0007669"/>
    <property type="project" value="InterPro"/>
</dbReference>
<evidence type="ECO:0000256" key="3">
    <source>
        <dbReference type="ARBA" id="ARBA00022898"/>
    </source>
</evidence>
<dbReference type="Proteomes" id="UP001139308">
    <property type="component" value="Unassembled WGS sequence"/>
</dbReference>
<dbReference type="EMBL" id="JAKLJA010000011">
    <property type="protein sequence ID" value="MCG5074821.1"/>
    <property type="molecule type" value="Genomic_DNA"/>
</dbReference>
<evidence type="ECO:0000313" key="6">
    <source>
        <dbReference type="Proteomes" id="UP001139308"/>
    </source>
</evidence>
<dbReference type="SUPFAM" id="SSF53383">
    <property type="entry name" value="PLP-dependent transferases"/>
    <property type="match status" value="1"/>
</dbReference>
<accession>A0A9X1RM68</accession>
<dbReference type="PANTHER" id="PTHR14084">
    <property type="entry name" value="KYNURENINASE"/>
    <property type="match status" value="1"/>
</dbReference>
<proteinExistence type="predicted"/>
<keyword evidence="3" id="KW-0663">Pyridoxal phosphate</keyword>
<dbReference type="Gene3D" id="3.40.640.10">
    <property type="entry name" value="Type I PLP-dependent aspartate aminotransferase-like (Major domain)"/>
    <property type="match status" value="1"/>
</dbReference>
<dbReference type="InterPro" id="IPR015422">
    <property type="entry name" value="PyrdxlP-dep_Trfase_small"/>
</dbReference>